<reference evidence="12 13" key="1">
    <citation type="submission" date="2025-04" db="UniProtKB">
        <authorList>
            <consortium name="RefSeq"/>
        </authorList>
    </citation>
    <scope>IDENTIFICATION</scope>
</reference>
<feature type="chain" id="PRO_5044642373" evidence="9">
    <location>
        <begin position="20"/>
        <end position="687"/>
    </location>
</feature>
<evidence type="ECO:0000313" key="11">
    <source>
        <dbReference type="Proteomes" id="UP000504630"/>
    </source>
</evidence>
<feature type="compositionally biased region" description="Polar residues" evidence="8">
    <location>
        <begin position="653"/>
        <end position="673"/>
    </location>
</feature>
<dbReference type="GO" id="GO:0009897">
    <property type="term" value="C:external side of plasma membrane"/>
    <property type="evidence" value="ECO:0007669"/>
    <property type="project" value="TreeGrafter"/>
</dbReference>
<name>A0A6J2Q9J4_COTGO</name>
<dbReference type="RefSeq" id="XP_029294354.1">
    <property type="nucleotide sequence ID" value="XM_029438494.1"/>
</dbReference>
<dbReference type="CTD" id="1439"/>
<dbReference type="SMART" id="SM00060">
    <property type="entry name" value="FN3"/>
    <property type="match status" value="2"/>
</dbReference>
<evidence type="ECO:0000313" key="15">
    <source>
        <dbReference type="RefSeq" id="XP_029294354.1"/>
    </source>
</evidence>
<feature type="region of interest" description="Disordered" evidence="8">
    <location>
        <begin position="572"/>
        <end position="594"/>
    </location>
</feature>
<keyword evidence="4" id="KW-1133">Transmembrane helix</keyword>
<organism evidence="11 12">
    <name type="scientific">Cottoperca gobio</name>
    <name type="common">Frogmouth</name>
    <name type="synonym">Aphritis gobio</name>
    <dbReference type="NCBI Taxonomy" id="56716"/>
    <lineage>
        <taxon>Eukaryota</taxon>
        <taxon>Metazoa</taxon>
        <taxon>Chordata</taxon>
        <taxon>Craniata</taxon>
        <taxon>Vertebrata</taxon>
        <taxon>Euteleostomi</taxon>
        <taxon>Actinopterygii</taxon>
        <taxon>Neopterygii</taxon>
        <taxon>Teleostei</taxon>
        <taxon>Neoteleostei</taxon>
        <taxon>Acanthomorphata</taxon>
        <taxon>Eupercaria</taxon>
        <taxon>Perciformes</taxon>
        <taxon>Notothenioidei</taxon>
        <taxon>Bovichtidae</taxon>
        <taxon>Cottoperca</taxon>
    </lineage>
</organism>
<evidence type="ECO:0000256" key="5">
    <source>
        <dbReference type="ARBA" id="ARBA00023136"/>
    </source>
</evidence>
<proteinExistence type="predicted"/>
<dbReference type="GeneTree" id="ENSGT00940000156569"/>
<evidence type="ECO:0000313" key="14">
    <source>
        <dbReference type="RefSeq" id="XP_029294353.1"/>
    </source>
</evidence>
<dbReference type="RefSeq" id="XP_029294352.1">
    <property type="nucleotide sequence ID" value="XM_029438492.1"/>
</dbReference>
<evidence type="ECO:0000313" key="13">
    <source>
        <dbReference type="RefSeq" id="XP_029294352.1"/>
    </source>
</evidence>
<evidence type="ECO:0000256" key="3">
    <source>
        <dbReference type="ARBA" id="ARBA00022729"/>
    </source>
</evidence>
<feature type="signal peptide" evidence="9">
    <location>
        <begin position="1"/>
        <end position="19"/>
    </location>
</feature>
<keyword evidence="3 9" id="KW-0732">Signal</keyword>
<feature type="region of interest" description="Disordered" evidence="8">
    <location>
        <begin position="619"/>
        <end position="673"/>
    </location>
</feature>
<accession>A0A6J2Q9J4</accession>
<dbReference type="CDD" id="cd00063">
    <property type="entry name" value="FN3"/>
    <property type="match status" value="2"/>
</dbReference>
<feature type="compositionally biased region" description="Low complexity" evidence="8">
    <location>
        <begin position="153"/>
        <end position="162"/>
    </location>
</feature>
<evidence type="ECO:0000256" key="9">
    <source>
        <dbReference type="SAM" id="SignalP"/>
    </source>
</evidence>
<dbReference type="OrthoDB" id="8906725at2759"/>
<evidence type="ECO:0000256" key="7">
    <source>
        <dbReference type="ARBA" id="ARBA00023180"/>
    </source>
</evidence>
<dbReference type="InterPro" id="IPR036116">
    <property type="entry name" value="FN3_sf"/>
</dbReference>
<gene>
    <name evidence="12 13 14 15" type="primary">LOC115012721</name>
</gene>
<evidence type="ECO:0000256" key="6">
    <source>
        <dbReference type="ARBA" id="ARBA00023170"/>
    </source>
</evidence>
<keyword evidence="7" id="KW-0325">Glycoprotein</keyword>
<dbReference type="PANTHER" id="PTHR23037">
    <property type="entry name" value="CYTOKINE RECEPTOR"/>
    <property type="match status" value="1"/>
</dbReference>
<dbReference type="RefSeq" id="XP_029294353.1">
    <property type="nucleotide sequence ID" value="XM_029438493.1"/>
</dbReference>
<dbReference type="PANTHER" id="PTHR23037:SF41">
    <property type="entry name" value="COLONY STIMULATING FACTOR 2 RECEPTOR, BETA, LOW-AFFINITY (GRANULOCYTE-MACROPHAGE) PRECURSOR"/>
    <property type="match status" value="1"/>
</dbReference>
<evidence type="ECO:0000256" key="4">
    <source>
        <dbReference type="ARBA" id="ARBA00022989"/>
    </source>
</evidence>
<dbReference type="KEGG" id="cgob:115012721"/>
<dbReference type="SUPFAM" id="SSF49265">
    <property type="entry name" value="Fibronectin type III"/>
    <property type="match status" value="4"/>
</dbReference>
<keyword evidence="11" id="KW-1185">Reference proteome</keyword>
<dbReference type="PROSITE" id="PS50853">
    <property type="entry name" value="FN3"/>
    <property type="match status" value="2"/>
</dbReference>
<feature type="region of interest" description="Disordered" evidence="8">
    <location>
        <begin position="138"/>
        <end position="162"/>
    </location>
</feature>
<dbReference type="Gene3D" id="2.60.40.10">
    <property type="entry name" value="Immunoglobulins"/>
    <property type="match status" value="4"/>
</dbReference>
<evidence type="ECO:0000256" key="8">
    <source>
        <dbReference type="SAM" id="MobiDB-lite"/>
    </source>
</evidence>
<evidence type="ECO:0000313" key="12">
    <source>
        <dbReference type="RefSeq" id="XP_029294351.1"/>
    </source>
</evidence>
<evidence type="ECO:0000259" key="10">
    <source>
        <dbReference type="PROSITE" id="PS50853"/>
    </source>
</evidence>
<dbReference type="InterPro" id="IPR003961">
    <property type="entry name" value="FN3_dom"/>
</dbReference>
<comment type="subcellular location">
    <subcellularLocation>
        <location evidence="1">Membrane</location>
        <topology evidence="1">Single-pass type I membrane protein</topology>
    </subcellularLocation>
</comment>
<evidence type="ECO:0000256" key="1">
    <source>
        <dbReference type="ARBA" id="ARBA00004479"/>
    </source>
</evidence>
<feature type="domain" description="Fibronectin type-III" evidence="10">
    <location>
        <begin position="136"/>
        <end position="232"/>
    </location>
</feature>
<dbReference type="InterPro" id="IPR013783">
    <property type="entry name" value="Ig-like_fold"/>
</dbReference>
<dbReference type="AlphaFoldDB" id="A0A6J2Q9J4"/>
<keyword evidence="5" id="KW-0472">Membrane</keyword>
<keyword evidence="6" id="KW-0675">Receptor</keyword>
<dbReference type="GO" id="GO:0004896">
    <property type="term" value="F:cytokine receptor activity"/>
    <property type="evidence" value="ECO:0007669"/>
    <property type="project" value="TreeGrafter"/>
</dbReference>
<protein>
    <submittedName>
        <fullName evidence="12 13">Cytokine receptor common subunit beta-like</fullName>
    </submittedName>
</protein>
<dbReference type="GeneID" id="115012721"/>
<dbReference type="Proteomes" id="UP000504630">
    <property type="component" value="Chromosome 8"/>
</dbReference>
<feature type="domain" description="Fibronectin type-III" evidence="10">
    <location>
        <begin position="329"/>
        <end position="429"/>
    </location>
</feature>
<evidence type="ECO:0000256" key="2">
    <source>
        <dbReference type="ARBA" id="ARBA00022692"/>
    </source>
</evidence>
<dbReference type="Pfam" id="PF00041">
    <property type="entry name" value="fn3"/>
    <property type="match status" value="1"/>
</dbReference>
<dbReference type="RefSeq" id="XP_029294351.1">
    <property type="nucleotide sequence ID" value="XM_029438491.1"/>
</dbReference>
<sequence>MMPLFWVALWSTLPPLALFCGPDCCTVHESSSLQNVSPLLKSLQCHNDHESHVHCRWREHGNTTLQLWFKTQHSRKQCVPYGAEDASEHGTVQCRYETRAFSIGIKHTVFFLKNDTLCSSAPHTPLDLSQHLRARSPVNLSTHDGGDGGRRLSWSSPYPSSSSLNKNLTYELSYRTDGQDNWTSEGVTSTSVKLEKRLLLPGHKYEARVRARASVGQWSDWSSLVTWHTEEDTGQFPSLHCVLDGETEVTCSWEVSREVDHFITYQLAFRHNQTSPSEIRCVNITVSSDLSRAVQRYSCSLTVADPAHLLIELRPARKAKSFKVDQHIRPKPPQQVNVRQKNSNWMVEWTDPSTASKLRLHYQVCYYRVQDEAQSVLLNLSEGSMSLNILGASLAPSQRYQVKVRSLVYPPHKGIPSEWTHPVDWTSLEATWSLTTPVYIIISVFVTAVSLTLYYTVPACQRRAVLWVDSVPSPAKSKMLCEIKSATGWTFMQSESTTICKVLSLGSEWICSSDALLWPTKDTEKQRLQDEGIWKCDNMLPPAENVTSPETSSMSFSGPYIFCQSSESSHTSADVMCEEEEREHETLSDDSASPSPLNFALYGKGYVCLPSLNVSRSTQDLVSHSDTNTHRPDGTEQDQQCPDKTDVQRGLSEPTSSHQPPASGAFTSWPQGGITQASGYYHLPAAK</sequence>
<keyword evidence="2" id="KW-0812">Transmembrane</keyword>